<proteinExistence type="predicted"/>
<feature type="region of interest" description="Disordered" evidence="2">
    <location>
        <begin position="1"/>
        <end position="44"/>
    </location>
</feature>
<keyword evidence="1" id="KW-0175">Coiled coil</keyword>
<evidence type="ECO:0000259" key="3">
    <source>
        <dbReference type="Pfam" id="PF13257"/>
    </source>
</evidence>
<feature type="region of interest" description="Disordered" evidence="2">
    <location>
        <begin position="65"/>
        <end position="87"/>
    </location>
</feature>
<accession>A0AAV9V1F9</accession>
<dbReference type="EMBL" id="JAVHNS010000006">
    <property type="protein sequence ID" value="KAK6352557.1"/>
    <property type="molecule type" value="Genomic_DNA"/>
</dbReference>
<sequence length="557" mass="61071">MSTATADLVSLEDTPLATTQSHESNSLLDDIQPEQKPTTPALPVLTSEKTALRVKTNQFRKSVDFHPSVSGSSSPVMSPRHAKRSSMSFPVNVTPSYYPSTHYSQLRSPIQHTPTASETAVISDQVEPASDPLGFLTVLAGQERRVLELKEELIRADAQLEKLKRKWALHEATRKRSESATVEQIRNLELAGETKNHARRKSIGAVMKPGRRTTTFNGNTKHQRTLSLLSPNGQQAHSFPQPADVDEPLKPSIPRRANTVKETSSNSMLYESGYEKSIYEPRSGKRIGHQEALIATGKQMAEDFKEGLWTFIEDLRQATVGEEVPGSGSGVQKPKESSIPTAAAALKKKNSKANLKITPVSASSIATKSKIPRKTKTGPKATKLVDIGDDFWSEMDPDGPLSSKSKEVEEIDYFKHPALPITYKKGHVKPESVRWSSSTIVSEMGSEIMSPGAYSYSSPRTSTSSRSRSSSPNRKYISEPFPEKSPAELIQSLADTQQATWGMISAPLGNLKRTATAVLTQIEKGLGPPPATHSSYYDLENARHTVSVDHSKAKKQH</sequence>
<feature type="compositionally biased region" description="Low complexity" evidence="2">
    <location>
        <begin position="65"/>
        <end position="79"/>
    </location>
</feature>
<keyword evidence="5" id="KW-1185">Reference proteome</keyword>
<reference evidence="4 5" key="1">
    <citation type="submission" date="2019-10" db="EMBL/GenBank/DDBJ databases">
        <authorList>
            <person name="Palmer J.M."/>
        </authorList>
    </citation>
    <scope>NUCLEOTIDE SEQUENCE [LARGE SCALE GENOMIC DNA]</scope>
    <source>
        <strain evidence="4 5">TWF730</strain>
    </source>
</reference>
<comment type="caution">
    <text evidence="4">The sequence shown here is derived from an EMBL/GenBank/DDBJ whole genome shotgun (WGS) entry which is preliminary data.</text>
</comment>
<dbReference type="Pfam" id="PF13257">
    <property type="entry name" value="DUF4048"/>
    <property type="match status" value="1"/>
</dbReference>
<dbReference type="InterPro" id="IPR025122">
    <property type="entry name" value="DUF4048"/>
</dbReference>
<evidence type="ECO:0000256" key="1">
    <source>
        <dbReference type="SAM" id="Coils"/>
    </source>
</evidence>
<gene>
    <name evidence="4" type="ORF">TWF730_009381</name>
</gene>
<dbReference type="AlphaFoldDB" id="A0AAV9V1F9"/>
<feature type="region of interest" description="Disordered" evidence="2">
    <location>
        <begin position="231"/>
        <end position="250"/>
    </location>
</feature>
<evidence type="ECO:0000313" key="5">
    <source>
        <dbReference type="Proteomes" id="UP001373714"/>
    </source>
</evidence>
<evidence type="ECO:0000313" key="4">
    <source>
        <dbReference type="EMBL" id="KAK6352557.1"/>
    </source>
</evidence>
<evidence type="ECO:0000256" key="2">
    <source>
        <dbReference type="SAM" id="MobiDB-lite"/>
    </source>
</evidence>
<protein>
    <recommendedName>
        <fullName evidence="3">DUF4048 domain-containing protein</fullName>
    </recommendedName>
</protein>
<feature type="compositionally biased region" description="Low complexity" evidence="2">
    <location>
        <begin position="454"/>
        <end position="472"/>
    </location>
</feature>
<feature type="coiled-coil region" evidence="1">
    <location>
        <begin position="139"/>
        <end position="166"/>
    </location>
</feature>
<organism evidence="4 5">
    <name type="scientific">Orbilia blumenaviensis</name>
    <dbReference type="NCBI Taxonomy" id="1796055"/>
    <lineage>
        <taxon>Eukaryota</taxon>
        <taxon>Fungi</taxon>
        <taxon>Dikarya</taxon>
        <taxon>Ascomycota</taxon>
        <taxon>Pezizomycotina</taxon>
        <taxon>Orbiliomycetes</taxon>
        <taxon>Orbiliales</taxon>
        <taxon>Orbiliaceae</taxon>
        <taxon>Orbilia</taxon>
    </lineage>
</organism>
<name>A0AAV9V1F9_9PEZI</name>
<feature type="region of interest" description="Disordered" evidence="2">
    <location>
        <begin position="451"/>
        <end position="483"/>
    </location>
</feature>
<feature type="domain" description="DUF4048" evidence="3">
    <location>
        <begin position="222"/>
        <end position="410"/>
    </location>
</feature>
<dbReference type="Proteomes" id="UP001373714">
    <property type="component" value="Unassembled WGS sequence"/>
</dbReference>
<feature type="compositionally biased region" description="Polar residues" evidence="2">
    <location>
        <begin position="16"/>
        <end position="27"/>
    </location>
</feature>